<dbReference type="Pfam" id="PF00642">
    <property type="entry name" value="zf-CCCH"/>
    <property type="match status" value="1"/>
</dbReference>
<feature type="zinc finger region" description="C3H1-type" evidence="13">
    <location>
        <begin position="177"/>
        <end position="205"/>
    </location>
</feature>
<dbReference type="GeneTree" id="ENSGT00950000182897"/>
<dbReference type="GO" id="GO:0006397">
    <property type="term" value="P:mRNA processing"/>
    <property type="evidence" value="ECO:0007669"/>
    <property type="project" value="UniProtKB-KW"/>
</dbReference>
<evidence type="ECO:0000256" key="4">
    <source>
        <dbReference type="ARBA" id="ARBA00022664"/>
    </source>
</evidence>
<evidence type="ECO:0000313" key="16">
    <source>
        <dbReference type="Proteomes" id="UP000694389"/>
    </source>
</evidence>
<evidence type="ECO:0000256" key="2">
    <source>
        <dbReference type="ARBA" id="ARBA00004496"/>
    </source>
</evidence>
<dbReference type="FunFam" id="3.30.1370.210:FF:000002">
    <property type="entry name" value="Muscleblind-like 1 isoform 2"/>
    <property type="match status" value="1"/>
</dbReference>
<feature type="zinc finger region" description="C3H1-type" evidence="13">
    <location>
        <begin position="213"/>
        <end position="239"/>
    </location>
</feature>
<comment type="similarity">
    <text evidence="12">Belongs to the muscleblind family.</text>
</comment>
<feature type="zinc finger region" description="C3H1-type" evidence="13">
    <location>
        <begin position="13"/>
        <end position="41"/>
    </location>
</feature>
<dbReference type="GO" id="GO:0008270">
    <property type="term" value="F:zinc ion binding"/>
    <property type="evidence" value="ECO:0007669"/>
    <property type="project" value="UniProtKB-KW"/>
</dbReference>
<dbReference type="Pfam" id="PF22628">
    <property type="entry name" value="zf-CCCH_10"/>
    <property type="match status" value="2"/>
</dbReference>
<keyword evidence="5 13" id="KW-0479">Metal-binding</keyword>
<dbReference type="GO" id="GO:0043484">
    <property type="term" value="P:regulation of RNA splicing"/>
    <property type="evidence" value="ECO:0007669"/>
    <property type="project" value="TreeGrafter"/>
</dbReference>
<dbReference type="SMART" id="SM00356">
    <property type="entry name" value="ZnF_C3H1"/>
    <property type="match status" value="4"/>
</dbReference>
<comment type="subcellular location">
    <subcellularLocation>
        <location evidence="2">Cytoplasm</location>
    </subcellularLocation>
    <subcellularLocation>
        <location evidence="1">Nucleus</location>
    </subcellularLocation>
</comment>
<proteinExistence type="inferred from homology"/>
<dbReference type="GO" id="GO:0003723">
    <property type="term" value="F:RNA binding"/>
    <property type="evidence" value="ECO:0007669"/>
    <property type="project" value="UniProtKB-KW"/>
</dbReference>
<reference evidence="15" key="2">
    <citation type="submission" date="2025-09" db="UniProtKB">
        <authorList>
            <consortium name="Ensembl"/>
        </authorList>
    </citation>
    <scope>IDENTIFICATION</scope>
</reference>
<feature type="domain" description="C3H1-type" evidence="14">
    <location>
        <begin position="47"/>
        <end position="73"/>
    </location>
</feature>
<keyword evidence="4" id="KW-0507">mRNA processing</keyword>
<evidence type="ECO:0000259" key="14">
    <source>
        <dbReference type="PROSITE" id="PS50103"/>
    </source>
</evidence>
<dbReference type="InterPro" id="IPR000571">
    <property type="entry name" value="Znf_CCCH"/>
</dbReference>
<gene>
    <name evidence="15" type="primary">mbnl2</name>
</gene>
<dbReference type="InterPro" id="IPR041367">
    <property type="entry name" value="Znf-CCCH_4"/>
</dbReference>
<dbReference type="GO" id="GO:0005737">
    <property type="term" value="C:cytoplasm"/>
    <property type="evidence" value="ECO:0007669"/>
    <property type="project" value="UniProtKB-SubCell"/>
</dbReference>
<dbReference type="PANTHER" id="PTHR12675:SF4">
    <property type="entry name" value="MUSCLEBLIND-LIKE PROTEIN 2"/>
    <property type="match status" value="1"/>
</dbReference>
<dbReference type="FunFam" id="3.30.1370.210:FF:000004">
    <property type="entry name" value="Muscleblind like splicing regulator 1"/>
    <property type="match status" value="1"/>
</dbReference>
<feature type="zinc finger region" description="C3H1-type" evidence="13">
    <location>
        <begin position="47"/>
        <end position="73"/>
    </location>
</feature>
<dbReference type="Ensembl" id="ENSDLAT00005036913.2">
    <property type="protein sequence ID" value="ENSDLAP00005034597.1"/>
    <property type="gene ID" value="ENSDLAG00005015405.2"/>
</dbReference>
<dbReference type="PANTHER" id="PTHR12675">
    <property type="entry name" value="MUSCLEBLIND-LIKE PROTEIN"/>
    <property type="match status" value="1"/>
</dbReference>
<feature type="domain" description="C3H1-type" evidence="14">
    <location>
        <begin position="213"/>
        <end position="239"/>
    </location>
</feature>
<keyword evidence="8 13" id="KW-0862">Zinc</keyword>
<evidence type="ECO:0000256" key="12">
    <source>
        <dbReference type="ARBA" id="ARBA00038226"/>
    </source>
</evidence>
<reference evidence="15" key="1">
    <citation type="submission" date="2025-08" db="UniProtKB">
        <authorList>
            <consortium name="Ensembl"/>
        </authorList>
    </citation>
    <scope>IDENTIFICATION</scope>
</reference>
<keyword evidence="11" id="KW-0539">Nucleus</keyword>
<sequence>MALNIASIRDTKWLTLEVCRQFQRGTCSRSDEECKFAHPPKSCQVENGRVIACFDSLKGRCTRENCKYLHPPAHLKTQLEINGRNNLIQQKTAAAMLAQQMQFMIPGTTMQPVQTFPVSQGLGSSAGLSYTPYLTPMSHSMGLVPTDILPSTPCIVPGSPPVSVTAGSSSNQKLLRTDKLEVCREFQRGNCARGETDCRFAHPSDSPMIDTSDNTVTVCMDYIKSRCSREKCKYFHPPAHLQAKIKAAQHQANQTAVAAPLYTINRL</sequence>
<dbReference type="GO" id="GO:0005654">
    <property type="term" value="C:nucleoplasm"/>
    <property type="evidence" value="ECO:0007669"/>
    <property type="project" value="TreeGrafter"/>
</dbReference>
<keyword evidence="10" id="KW-0508">mRNA splicing</keyword>
<keyword evidence="16" id="KW-1185">Reference proteome</keyword>
<dbReference type="AlphaFoldDB" id="A0A8C4GYN0"/>
<evidence type="ECO:0000256" key="6">
    <source>
        <dbReference type="ARBA" id="ARBA00022737"/>
    </source>
</evidence>
<dbReference type="Gene3D" id="3.30.1370.210">
    <property type="match status" value="2"/>
</dbReference>
<evidence type="ECO:0000256" key="1">
    <source>
        <dbReference type="ARBA" id="ARBA00004123"/>
    </source>
</evidence>
<accession>A0A8C4GYN0</accession>
<evidence type="ECO:0000313" key="15">
    <source>
        <dbReference type="Ensembl" id="ENSDLAP00005034597.1"/>
    </source>
</evidence>
<feature type="domain" description="C3H1-type" evidence="14">
    <location>
        <begin position="13"/>
        <end position="41"/>
    </location>
</feature>
<keyword evidence="6" id="KW-0677">Repeat</keyword>
<name>A0A8C4GYN0_DICLA</name>
<evidence type="ECO:0000256" key="8">
    <source>
        <dbReference type="ARBA" id="ARBA00022833"/>
    </source>
</evidence>
<evidence type="ECO:0000256" key="13">
    <source>
        <dbReference type="PROSITE-ProRule" id="PRU00723"/>
    </source>
</evidence>
<feature type="domain" description="C3H1-type" evidence="14">
    <location>
        <begin position="177"/>
        <end position="205"/>
    </location>
</feature>
<evidence type="ECO:0000256" key="9">
    <source>
        <dbReference type="ARBA" id="ARBA00022884"/>
    </source>
</evidence>
<evidence type="ECO:0000256" key="11">
    <source>
        <dbReference type="ARBA" id="ARBA00023242"/>
    </source>
</evidence>
<dbReference type="InterPro" id="IPR054429">
    <property type="entry name" value="Znf-CCCH_Muscleblind-like"/>
</dbReference>
<dbReference type="Pfam" id="PF18044">
    <property type="entry name" value="zf-CCCH_4"/>
    <property type="match status" value="1"/>
</dbReference>
<organism evidence="15 16">
    <name type="scientific">Dicentrarchus labrax</name>
    <name type="common">European seabass</name>
    <name type="synonym">Morone labrax</name>
    <dbReference type="NCBI Taxonomy" id="13489"/>
    <lineage>
        <taxon>Eukaryota</taxon>
        <taxon>Metazoa</taxon>
        <taxon>Chordata</taxon>
        <taxon>Craniata</taxon>
        <taxon>Vertebrata</taxon>
        <taxon>Euteleostomi</taxon>
        <taxon>Actinopterygii</taxon>
        <taxon>Neopterygii</taxon>
        <taxon>Teleostei</taxon>
        <taxon>Neoteleostei</taxon>
        <taxon>Acanthomorphata</taxon>
        <taxon>Eupercaria</taxon>
        <taxon>Moronidae</taxon>
        <taxon>Dicentrarchus</taxon>
    </lineage>
</organism>
<dbReference type="PROSITE" id="PS50103">
    <property type="entry name" value="ZF_C3H1"/>
    <property type="match status" value="4"/>
</dbReference>
<dbReference type="GO" id="GO:0008380">
    <property type="term" value="P:RNA splicing"/>
    <property type="evidence" value="ECO:0007669"/>
    <property type="project" value="UniProtKB-KW"/>
</dbReference>
<protein>
    <recommendedName>
        <fullName evidence="14">C3H1-type domain-containing protein</fullName>
    </recommendedName>
</protein>
<evidence type="ECO:0000256" key="7">
    <source>
        <dbReference type="ARBA" id="ARBA00022771"/>
    </source>
</evidence>
<keyword evidence="7 13" id="KW-0863">Zinc-finger</keyword>
<evidence type="ECO:0000256" key="10">
    <source>
        <dbReference type="ARBA" id="ARBA00023187"/>
    </source>
</evidence>
<dbReference type="Proteomes" id="UP000694389">
    <property type="component" value="Unassembled WGS sequence"/>
</dbReference>
<keyword evidence="9" id="KW-0694">RNA-binding</keyword>
<evidence type="ECO:0000256" key="5">
    <source>
        <dbReference type="ARBA" id="ARBA00022723"/>
    </source>
</evidence>
<evidence type="ECO:0000256" key="3">
    <source>
        <dbReference type="ARBA" id="ARBA00022490"/>
    </source>
</evidence>
<keyword evidence="3" id="KW-0963">Cytoplasm</keyword>